<keyword evidence="1" id="KW-0238">DNA-binding</keyword>
<reference evidence="2" key="1">
    <citation type="submission" date="2016-10" db="EMBL/GenBank/DDBJ databases">
        <authorList>
            <person name="Varghese N."/>
            <person name="Submissions S."/>
        </authorList>
    </citation>
    <scope>NUCLEOTIDE SEQUENCE [LARGE SCALE GENOMIC DNA]</scope>
    <source>
        <strain evidence="2">DSM 23256</strain>
    </source>
</reference>
<evidence type="ECO:0000313" key="2">
    <source>
        <dbReference type="Proteomes" id="UP000243333"/>
    </source>
</evidence>
<protein>
    <submittedName>
        <fullName evidence="1">DNA-binding transcriptional regulator, FrmR family</fullName>
    </submittedName>
</protein>
<dbReference type="AlphaFoldDB" id="A0A1G7NPD4"/>
<dbReference type="RefSeq" id="WP_093691593.1">
    <property type="nucleotide sequence ID" value="NZ_FNBU01000026.1"/>
</dbReference>
<dbReference type="STRING" id="1123285.SAMN05660235_02631"/>
<accession>A0A1G7NPD4</accession>
<evidence type="ECO:0000313" key="1">
    <source>
        <dbReference type="EMBL" id="SDF75140.1"/>
    </source>
</evidence>
<dbReference type="InterPro" id="IPR003735">
    <property type="entry name" value="Metal_Tscrpt_repr"/>
</dbReference>
<dbReference type="Proteomes" id="UP000243333">
    <property type="component" value="Unassembled WGS sequence"/>
</dbReference>
<proteinExistence type="predicted"/>
<organism evidence="1 2">
    <name type="scientific">Sporolituus thermophilus DSM 23256</name>
    <dbReference type="NCBI Taxonomy" id="1123285"/>
    <lineage>
        <taxon>Bacteria</taxon>
        <taxon>Bacillati</taxon>
        <taxon>Bacillota</taxon>
        <taxon>Negativicutes</taxon>
        <taxon>Selenomonadales</taxon>
        <taxon>Sporomusaceae</taxon>
        <taxon>Sporolituus</taxon>
    </lineage>
</organism>
<name>A0A1G7NPD4_9FIRM</name>
<gene>
    <name evidence="1" type="ORF">SAMN05660235_02631</name>
</gene>
<dbReference type="InterPro" id="IPR038390">
    <property type="entry name" value="Metal_Tscrpt_repr_sf"/>
</dbReference>
<dbReference type="OrthoDB" id="9811244at2"/>
<dbReference type="Gene3D" id="1.20.58.1000">
    <property type="entry name" value="Metal-sensitive repressor, helix protomer"/>
    <property type="match status" value="1"/>
</dbReference>
<dbReference type="PANTHER" id="PTHR33677">
    <property type="entry name" value="TRANSCRIPTIONAL REPRESSOR FRMR-RELATED"/>
    <property type="match status" value="1"/>
</dbReference>
<dbReference type="GO" id="GO:0003677">
    <property type="term" value="F:DNA binding"/>
    <property type="evidence" value="ECO:0007669"/>
    <property type="project" value="UniProtKB-KW"/>
</dbReference>
<dbReference type="CDD" id="cd10148">
    <property type="entry name" value="CsoR-like_DUF156"/>
    <property type="match status" value="1"/>
</dbReference>
<dbReference type="Pfam" id="PF02583">
    <property type="entry name" value="Trns_repr_metal"/>
    <property type="match status" value="1"/>
</dbReference>
<dbReference type="EMBL" id="FNBU01000026">
    <property type="protein sequence ID" value="SDF75140.1"/>
    <property type="molecule type" value="Genomic_DNA"/>
</dbReference>
<dbReference type="GO" id="GO:0045892">
    <property type="term" value="P:negative regulation of DNA-templated transcription"/>
    <property type="evidence" value="ECO:0007669"/>
    <property type="project" value="UniProtKB-ARBA"/>
</dbReference>
<keyword evidence="2" id="KW-1185">Reference proteome</keyword>
<dbReference type="GO" id="GO:0046872">
    <property type="term" value="F:metal ion binding"/>
    <property type="evidence" value="ECO:0007669"/>
    <property type="project" value="InterPro"/>
</dbReference>
<sequence>MVNASVRTEVLNRLRNVKGHIAGIERMVEEEQSCSNILIQLSAIRSSIEKIGIFILENNAVECLLNSPDATPEDRQKIDQIVRQIITFLK</sequence>